<feature type="domain" description="J" evidence="1">
    <location>
        <begin position="30"/>
        <end position="100"/>
    </location>
</feature>
<dbReference type="CDD" id="cd06257">
    <property type="entry name" value="DnaJ"/>
    <property type="match status" value="1"/>
</dbReference>
<dbReference type="InterPro" id="IPR052763">
    <property type="entry name" value="DnaJ_C4"/>
</dbReference>
<sequence length="355" mass="39974">MLLSKRFLSSLNKDIHAQKLLTQKLTKDLTHYEILDLKPEACLDDIKKSFKRLSKSLHPDLNQNKSDSLQSTIKYNYQKVIQSYKVLCNKDKRNKYDKSINASQFRNSSAQTYNNQMSHKFYYGSGFIRARKNLKYDTFDKTTYTTGSNYDVSHFDYDKHLKGNLWFERRMINKRLNKIEQESFQDHMEKSDVDKEMKDTLNLHRYANYKDRTGFKEELQKSGQLNTFNGTFVGLVLGLGLITVANCRSSKNGVFLTIGLLESGSLLLLLLDLSFKRASSALTSIPAETKASDNLSGSAGAVGLANPLSSSSLSSSLVRFESRFSSGKFKLGVIKGGTASCEPEETAEEGGSEGM</sequence>
<reference evidence="2" key="2">
    <citation type="submission" date="2021-01" db="EMBL/GenBank/DDBJ databases">
        <authorList>
            <person name="Schikora-Tamarit M.A."/>
        </authorList>
    </citation>
    <scope>NUCLEOTIDE SEQUENCE</scope>
    <source>
        <strain evidence="2">CBS6341</strain>
    </source>
</reference>
<reference evidence="2" key="1">
    <citation type="journal article" date="2021" name="Open Biol.">
        <title>Shared evolutionary footprints suggest mitochondrial oxidative damage underlies multiple complex I losses in fungi.</title>
        <authorList>
            <person name="Schikora-Tamarit M.A."/>
            <person name="Marcet-Houben M."/>
            <person name="Nosek J."/>
            <person name="Gabaldon T."/>
        </authorList>
    </citation>
    <scope>NUCLEOTIDE SEQUENCE</scope>
    <source>
        <strain evidence="2">CBS6341</strain>
    </source>
</reference>
<dbReference type="AlphaFoldDB" id="A0A9P8PJC1"/>
<keyword evidence="3" id="KW-1185">Reference proteome</keyword>
<gene>
    <name evidence="2" type="ORF">WICMUC_004331</name>
</gene>
<name>A0A9P8PJC1_9ASCO</name>
<dbReference type="SMART" id="SM00271">
    <property type="entry name" value="DnaJ"/>
    <property type="match status" value="1"/>
</dbReference>
<dbReference type="SUPFAM" id="SSF46565">
    <property type="entry name" value="Chaperone J-domain"/>
    <property type="match status" value="1"/>
</dbReference>
<dbReference type="PANTHER" id="PTHR44825">
    <property type="match status" value="1"/>
</dbReference>
<evidence type="ECO:0000259" key="1">
    <source>
        <dbReference type="PROSITE" id="PS50076"/>
    </source>
</evidence>
<dbReference type="EMBL" id="JAEUBF010001156">
    <property type="protein sequence ID" value="KAH3672359.1"/>
    <property type="molecule type" value="Genomic_DNA"/>
</dbReference>
<evidence type="ECO:0000313" key="2">
    <source>
        <dbReference type="EMBL" id="KAH3672359.1"/>
    </source>
</evidence>
<dbReference type="OrthoDB" id="10250354at2759"/>
<dbReference type="PRINTS" id="PR00625">
    <property type="entry name" value="JDOMAIN"/>
</dbReference>
<comment type="caution">
    <text evidence="2">The sequence shown here is derived from an EMBL/GenBank/DDBJ whole genome shotgun (WGS) entry which is preliminary data.</text>
</comment>
<dbReference type="InterPro" id="IPR001623">
    <property type="entry name" value="DnaJ_domain"/>
</dbReference>
<dbReference type="Pfam" id="PF00226">
    <property type="entry name" value="DnaJ"/>
    <property type="match status" value="1"/>
</dbReference>
<accession>A0A9P8PJC1</accession>
<organism evidence="2 3">
    <name type="scientific">Wickerhamomyces mucosus</name>
    <dbReference type="NCBI Taxonomy" id="1378264"/>
    <lineage>
        <taxon>Eukaryota</taxon>
        <taxon>Fungi</taxon>
        <taxon>Dikarya</taxon>
        <taxon>Ascomycota</taxon>
        <taxon>Saccharomycotina</taxon>
        <taxon>Saccharomycetes</taxon>
        <taxon>Phaffomycetales</taxon>
        <taxon>Wickerhamomycetaceae</taxon>
        <taxon>Wickerhamomyces</taxon>
    </lineage>
</organism>
<protein>
    <recommendedName>
        <fullName evidence="1">J domain-containing protein</fullName>
    </recommendedName>
</protein>
<evidence type="ECO:0000313" key="3">
    <source>
        <dbReference type="Proteomes" id="UP000769528"/>
    </source>
</evidence>
<dbReference type="PROSITE" id="PS50076">
    <property type="entry name" value="DNAJ_2"/>
    <property type="match status" value="1"/>
</dbReference>
<proteinExistence type="predicted"/>
<dbReference type="PANTHER" id="PTHR44825:SF1">
    <property type="entry name" value="DNAJ HOMOLOG SUBFAMILY C MEMBER 4"/>
    <property type="match status" value="1"/>
</dbReference>
<dbReference type="InterPro" id="IPR036869">
    <property type="entry name" value="J_dom_sf"/>
</dbReference>
<dbReference type="Gene3D" id="1.10.287.110">
    <property type="entry name" value="DnaJ domain"/>
    <property type="match status" value="1"/>
</dbReference>
<dbReference type="Proteomes" id="UP000769528">
    <property type="component" value="Unassembled WGS sequence"/>
</dbReference>